<dbReference type="PROSITE" id="PS00768">
    <property type="entry name" value="TRANSTHYRETIN_1"/>
    <property type="match status" value="1"/>
</dbReference>
<protein>
    <recommendedName>
        <fullName evidence="7 13">5-hydroxyisourate hydrolase</fullName>
        <shortName evidence="13">HIU hydrolase</shortName>
        <shortName evidence="13">HIUHase</shortName>
        <ecNumber evidence="6 13">3.5.2.17</ecNumber>
    </recommendedName>
</protein>
<dbReference type="EMBL" id="AFYH01099816">
    <property type="status" value="NOT_ANNOTATED_CDS"/>
    <property type="molecule type" value="Genomic_DNA"/>
</dbReference>
<comment type="subunit">
    <text evidence="5 13">Homotetramer.</text>
</comment>
<dbReference type="InterPro" id="IPR014306">
    <property type="entry name" value="Hydroxyisourate_hydrolase"/>
</dbReference>
<dbReference type="AlphaFoldDB" id="M3XGG2"/>
<keyword evidence="8 13" id="KW-0659">Purine metabolism</keyword>
<evidence type="ECO:0000256" key="5">
    <source>
        <dbReference type="ARBA" id="ARBA00011881"/>
    </source>
</evidence>
<feature type="binding site" evidence="12">
    <location>
        <position position="32"/>
    </location>
    <ligand>
        <name>substrate</name>
    </ligand>
</feature>
<dbReference type="STRING" id="7897.ENSLACP00000021818"/>
<evidence type="ECO:0000256" key="8">
    <source>
        <dbReference type="ARBA" id="ARBA00022631"/>
    </source>
</evidence>
<dbReference type="PROSITE" id="PS00769">
    <property type="entry name" value="TRANSTHYRETIN_2"/>
    <property type="match status" value="1"/>
</dbReference>
<reference evidence="16" key="1">
    <citation type="submission" date="2011-08" db="EMBL/GenBank/DDBJ databases">
        <title>The draft genome of Latimeria chalumnae.</title>
        <authorList>
            <person name="Di Palma F."/>
            <person name="Alfoldi J."/>
            <person name="Johnson J."/>
            <person name="Berlin A."/>
            <person name="Gnerre S."/>
            <person name="Jaffe D."/>
            <person name="MacCallum I."/>
            <person name="Young S."/>
            <person name="Walker B.J."/>
            <person name="Lander E."/>
            <person name="Lindblad-Toh K."/>
        </authorList>
    </citation>
    <scope>NUCLEOTIDE SEQUENCE [LARGE SCALE GENOMIC DNA]</scope>
    <source>
        <strain evidence="16">Wild caught</strain>
    </source>
</reference>
<dbReference type="OMA" id="HDGRCDA"/>
<evidence type="ECO:0000256" key="6">
    <source>
        <dbReference type="ARBA" id="ARBA00012609"/>
    </source>
</evidence>
<accession>M3XGG2</accession>
<evidence type="ECO:0000256" key="1">
    <source>
        <dbReference type="ARBA" id="ARBA00001043"/>
    </source>
</evidence>
<gene>
    <name evidence="15" type="primary">LOC135357121</name>
</gene>
<dbReference type="PANTHER" id="PTHR10395">
    <property type="entry name" value="URICASE AND TRANSTHYRETIN-RELATED"/>
    <property type="match status" value="1"/>
</dbReference>
<evidence type="ECO:0000313" key="16">
    <source>
        <dbReference type="Proteomes" id="UP000008672"/>
    </source>
</evidence>
<dbReference type="PRINTS" id="PR00189">
    <property type="entry name" value="TRNSTHYRETIN"/>
</dbReference>
<reference evidence="15" key="2">
    <citation type="submission" date="2025-08" db="UniProtKB">
        <authorList>
            <consortium name="Ensembl"/>
        </authorList>
    </citation>
    <scope>IDENTIFICATION</scope>
</reference>
<dbReference type="EC" id="3.5.2.17" evidence="6 13"/>
<comment type="catalytic activity">
    <reaction evidence="1 13">
        <text>5-hydroxyisourate + H2O = 5-hydroxy-2-oxo-4-ureido-2,5-dihydro-1H-imidazole-5-carboxylate + H(+)</text>
        <dbReference type="Rhea" id="RHEA:23736"/>
        <dbReference type="ChEBI" id="CHEBI:15377"/>
        <dbReference type="ChEBI" id="CHEBI:15378"/>
        <dbReference type="ChEBI" id="CHEBI:18072"/>
        <dbReference type="ChEBI" id="CHEBI:58639"/>
        <dbReference type="EC" id="3.5.2.17"/>
    </reaction>
</comment>
<keyword evidence="9 13" id="KW-0378">Hydrolase</keyword>
<dbReference type="Pfam" id="PF00576">
    <property type="entry name" value="Transthyretin"/>
    <property type="match status" value="1"/>
</dbReference>
<dbReference type="Ensembl" id="ENSLACT00000025307.1">
    <property type="protein sequence ID" value="ENSLACP00000021818.1"/>
    <property type="gene ID" value="ENSLACG00000022372.1"/>
</dbReference>
<dbReference type="PANTHER" id="PTHR10395:SF11">
    <property type="entry name" value="5-HYDROXYISOURATE HYDROLASE"/>
    <property type="match status" value="1"/>
</dbReference>
<sequence>MSASRLQRIHHHFSPAKNWNMSTTPSSPLTTHVLNTAMGIPAQNMQVSIFQLKATAGAQDWKLLKTGLTNSDGRCLGLLTIDQFSAGTYKMRFETADYWKGLGQTSFYPYVEIVFSIGDPSQKYHVPLLLSPFSYSTYRGS</sequence>
<dbReference type="InterPro" id="IPR023416">
    <property type="entry name" value="Transthyretin/HIU_hydrolase_d"/>
</dbReference>
<dbReference type="InterPro" id="IPR023419">
    <property type="entry name" value="Transthyretin_CS"/>
</dbReference>
<proteinExistence type="inferred from homology"/>
<dbReference type="InterPro" id="IPR000895">
    <property type="entry name" value="Transthyretin/HIU_hydrolase"/>
</dbReference>
<dbReference type="InParanoid" id="M3XGG2"/>
<dbReference type="SMART" id="SM00095">
    <property type="entry name" value="TR_THY"/>
    <property type="match status" value="1"/>
</dbReference>
<dbReference type="SUPFAM" id="SSF49472">
    <property type="entry name" value="Transthyretin (synonym: prealbumin)"/>
    <property type="match status" value="1"/>
</dbReference>
<evidence type="ECO:0000313" key="15">
    <source>
        <dbReference type="Ensembl" id="ENSLACP00000021818.1"/>
    </source>
</evidence>
<dbReference type="GO" id="GO:0033971">
    <property type="term" value="F:hydroxyisourate hydrolase activity"/>
    <property type="evidence" value="ECO:0007669"/>
    <property type="project" value="UniProtKB-EC"/>
</dbReference>
<keyword evidence="10" id="KW-0576">Peroxisome</keyword>
<dbReference type="eggNOG" id="KOG3006">
    <property type="taxonomic scope" value="Eukaryota"/>
</dbReference>
<feature type="domain" description="Transthyretin/hydroxyisourate hydrolase" evidence="14">
    <location>
        <begin position="24"/>
        <end position="140"/>
    </location>
</feature>
<organism evidence="15 16">
    <name type="scientific">Latimeria chalumnae</name>
    <name type="common">Coelacanth</name>
    <dbReference type="NCBI Taxonomy" id="7897"/>
    <lineage>
        <taxon>Eukaryota</taxon>
        <taxon>Metazoa</taxon>
        <taxon>Chordata</taxon>
        <taxon>Craniata</taxon>
        <taxon>Vertebrata</taxon>
        <taxon>Euteleostomi</taxon>
        <taxon>Coelacanthiformes</taxon>
        <taxon>Coelacanthidae</taxon>
        <taxon>Latimeria</taxon>
    </lineage>
</organism>
<dbReference type="GeneTree" id="ENSGT00940000153229"/>
<evidence type="ECO:0000256" key="12">
    <source>
        <dbReference type="PIRSR" id="PIRSR600895-51"/>
    </source>
</evidence>
<comment type="pathway">
    <text evidence="11">Purine metabolism; urate degradation; (S)-allantoin from urate: step 2/3.</text>
</comment>
<dbReference type="FunFam" id="2.60.40.180:FF:000004">
    <property type="entry name" value="5-hydroxyisourate hydrolase"/>
    <property type="match status" value="1"/>
</dbReference>
<feature type="binding site" evidence="12">
    <location>
        <position position="138"/>
    </location>
    <ligand>
        <name>substrate</name>
    </ligand>
</feature>
<dbReference type="GO" id="GO:0006144">
    <property type="term" value="P:purine nucleobase metabolic process"/>
    <property type="evidence" value="ECO:0007669"/>
    <property type="project" value="UniProtKB-KW"/>
</dbReference>
<evidence type="ECO:0000256" key="3">
    <source>
        <dbReference type="ARBA" id="ARBA00004275"/>
    </source>
</evidence>
<dbReference type="GeneID" id="135357121"/>
<comment type="similarity">
    <text evidence="4 13">Belongs to the transthyretin family. 5-hydroxyisourate hydrolase subfamily.</text>
</comment>
<evidence type="ECO:0000256" key="7">
    <source>
        <dbReference type="ARBA" id="ARBA00017539"/>
    </source>
</evidence>
<evidence type="ECO:0000256" key="13">
    <source>
        <dbReference type="RuleBase" id="RU361270"/>
    </source>
</evidence>
<comment type="subcellular location">
    <subcellularLocation>
        <location evidence="3">Peroxisome</location>
    </subcellularLocation>
</comment>
<evidence type="ECO:0000256" key="11">
    <source>
        <dbReference type="ARBA" id="ARBA00060539"/>
    </source>
</evidence>
<comment type="function">
    <text evidence="2">Catalyzes the hydrolysis of 5-hydroxyisourate (HIU) to 2-oxo-4-hydroxy-4-carboxy-5-ureidoimidazoline (OHCU).</text>
</comment>
<evidence type="ECO:0000256" key="10">
    <source>
        <dbReference type="ARBA" id="ARBA00023140"/>
    </source>
</evidence>
<dbReference type="NCBIfam" id="TIGR02962">
    <property type="entry name" value="hdxy_isourate"/>
    <property type="match status" value="1"/>
</dbReference>
<feature type="binding site" evidence="12">
    <location>
        <position position="74"/>
    </location>
    <ligand>
        <name>substrate</name>
    </ligand>
</feature>
<dbReference type="Gene3D" id="2.60.40.180">
    <property type="entry name" value="Transthyretin/hydroxyisourate hydrolase domain"/>
    <property type="match status" value="1"/>
</dbReference>
<evidence type="ECO:0000259" key="14">
    <source>
        <dbReference type="SMART" id="SM00095"/>
    </source>
</evidence>
<dbReference type="HOGENOM" id="CLU_115536_1_0_1"/>
<evidence type="ECO:0000256" key="4">
    <source>
        <dbReference type="ARBA" id="ARBA00009850"/>
    </source>
</evidence>
<evidence type="ECO:0000256" key="2">
    <source>
        <dbReference type="ARBA" id="ARBA00002704"/>
    </source>
</evidence>
<keyword evidence="16" id="KW-1185">Reference proteome</keyword>
<dbReference type="CDD" id="cd05822">
    <property type="entry name" value="TLP_HIUase"/>
    <property type="match status" value="1"/>
</dbReference>
<dbReference type="GO" id="GO:0005777">
    <property type="term" value="C:peroxisome"/>
    <property type="evidence" value="ECO:0007669"/>
    <property type="project" value="UniProtKB-SubCell"/>
</dbReference>
<evidence type="ECO:0000256" key="9">
    <source>
        <dbReference type="ARBA" id="ARBA00022801"/>
    </source>
</evidence>
<dbReference type="InterPro" id="IPR023418">
    <property type="entry name" value="Thyroxine_BS"/>
</dbReference>
<reference evidence="15" key="3">
    <citation type="submission" date="2025-09" db="UniProtKB">
        <authorList>
            <consortium name="Ensembl"/>
        </authorList>
    </citation>
    <scope>IDENTIFICATION</scope>
</reference>
<dbReference type="Proteomes" id="UP000008672">
    <property type="component" value="Unassembled WGS sequence"/>
</dbReference>
<dbReference type="InterPro" id="IPR036817">
    <property type="entry name" value="Transthyretin/HIU_hydrolase_sf"/>
</dbReference>
<dbReference type="Bgee" id="ENSLACG00000022372">
    <property type="expression patterns" value="Expressed in chordate pharynx"/>
</dbReference>
<dbReference type="RefSeq" id="XP_064414669.1">
    <property type="nucleotide sequence ID" value="XM_064558599.1"/>
</dbReference>
<name>M3XGG2_LATCH</name>